<proteinExistence type="predicted"/>
<dbReference type="InterPro" id="IPR005180">
    <property type="entry name" value="DUF302"/>
</dbReference>
<dbReference type="InterPro" id="IPR035923">
    <property type="entry name" value="TT1751-like_sf"/>
</dbReference>
<dbReference type="PANTHER" id="PTHR38342:SF1">
    <property type="entry name" value="SLR5037 PROTEIN"/>
    <property type="match status" value="1"/>
</dbReference>
<evidence type="ECO:0000313" key="3">
    <source>
        <dbReference type="Proteomes" id="UP000005744"/>
    </source>
</evidence>
<dbReference type="HOGENOM" id="CLU_1684527_0_0_6"/>
<protein>
    <recommendedName>
        <fullName evidence="1">DUF302 domain-containing protein</fullName>
    </recommendedName>
</protein>
<gene>
    <name evidence="2" type="ORF">BegalDRAFT_1676</name>
</gene>
<dbReference type="CDD" id="cd14797">
    <property type="entry name" value="DUF302"/>
    <property type="match status" value="1"/>
</dbReference>
<evidence type="ECO:0000259" key="1">
    <source>
        <dbReference type="Pfam" id="PF03625"/>
    </source>
</evidence>
<dbReference type="RefSeq" id="WP_002685593.1">
    <property type="nucleotide sequence ID" value="NZ_JH600070.1"/>
</dbReference>
<dbReference type="OrthoDB" id="14730at2"/>
<reference evidence="2 3" key="1">
    <citation type="submission" date="2011-11" db="EMBL/GenBank/DDBJ databases">
        <title>Improved High-Quality Draft sequence of Beggiatoa alba B18lD.</title>
        <authorList>
            <consortium name="US DOE Joint Genome Institute"/>
            <person name="Lucas S."/>
            <person name="Han J."/>
            <person name="Lapidus A."/>
            <person name="Cheng J.-F."/>
            <person name="Goodwin L."/>
            <person name="Pitluck S."/>
            <person name="Peters L."/>
            <person name="Mikhailova N."/>
            <person name="Held B."/>
            <person name="Detter J.C."/>
            <person name="Han C."/>
            <person name="Tapia R."/>
            <person name="Land M."/>
            <person name="Hauser L."/>
            <person name="Kyrpides N."/>
            <person name="Ivanova N."/>
            <person name="Pagani I."/>
            <person name="Samuel K."/>
            <person name="Teske A."/>
            <person name="Mueller J."/>
            <person name="Woyke T."/>
        </authorList>
    </citation>
    <scope>NUCLEOTIDE SEQUENCE [LARGE SCALE GENOMIC DNA]</scope>
    <source>
        <strain evidence="2 3">B18LD</strain>
    </source>
</reference>
<evidence type="ECO:0000313" key="2">
    <source>
        <dbReference type="EMBL" id="EIJ42554.1"/>
    </source>
</evidence>
<sequence length="143" mass="16380">MRFLFYWLTGCLFLISNGYAEDFRLTTQKPFADVVQDIEYAIQAQNFRITSENHIGQAIRERGNAQFPLATIIHFCNLQYAETLLILEPDLLLNMPCRIAIYEDKQQVIISTPQLPATDNPTLKPLIIEINHILQTIVQTGAE</sequence>
<dbReference type="eggNOG" id="COG3439">
    <property type="taxonomic scope" value="Bacteria"/>
</dbReference>
<dbReference type="EMBL" id="JH600070">
    <property type="protein sequence ID" value="EIJ42554.1"/>
    <property type="molecule type" value="Genomic_DNA"/>
</dbReference>
<dbReference type="Pfam" id="PF03625">
    <property type="entry name" value="DUF302"/>
    <property type="match status" value="1"/>
</dbReference>
<name>I3CG11_9GAMM</name>
<dbReference type="AlphaFoldDB" id="I3CG11"/>
<accession>I3CG11</accession>
<dbReference type="Proteomes" id="UP000005744">
    <property type="component" value="Unassembled WGS sequence"/>
</dbReference>
<dbReference type="PANTHER" id="PTHR38342">
    <property type="entry name" value="SLR5037 PROTEIN"/>
    <property type="match status" value="1"/>
</dbReference>
<keyword evidence="3" id="KW-1185">Reference proteome</keyword>
<dbReference type="Gene3D" id="3.30.310.70">
    <property type="entry name" value="TT1751-like domain"/>
    <property type="match status" value="1"/>
</dbReference>
<dbReference type="SUPFAM" id="SSF103247">
    <property type="entry name" value="TT1751-like"/>
    <property type="match status" value="1"/>
</dbReference>
<dbReference type="STRING" id="395493.BegalDRAFT_1676"/>
<organism evidence="2 3">
    <name type="scientific">Beggiatoa alba B18LD</name>
    <dbReference type="NCBI Taxonomy" id="395493"/>
    <lineage>
        <taxon>Bacteria</taxon>
        <taxon>Pseudomonadati</taxon>
        <taxon>Pseudomonadota</taxon>
        <taxon>Gammaproteobacteria</taxon>
        <taxon>Thiotrichales</taxon>
        <taxon>Thiotrichaceae</taxon>
        <taxon>Beggiatoa</taxon>
    </lineage>
</organism>
<feature type="domain" description="DUF302" evidence="1">
    <location>
        <begin position="56"/>
        <end position="112"/>
    </location>
</feature>